<organism evidence="1 2">
    <name type="scientific">Trichonephila clavipes</name>
    <name type="common">Golden silk orbweaver</name>
    <name type="synonym">Nephila clavipes</name>
    <dbReference type="NCBI Taxonomy" id="2585209"/>
    <lineage>
        <taxon>Eukaryota</taxon>
        <taxon>Metazoa</taxon>
        <taxon>Ecdysozoa</taxon>
        <taxon>Arthropoda</taxon>
        <taxon>Chelicerata</taxon>
        <taxon>Arachnida</taxon>
        <taxon>Araneae</taxon>
        <taxon>Araneomorphae</taxon>
        <taxon>Entelegynae</taxon>
        <taxon>Araneoidea</taxon>
        <taxon>Nephilidae</taxon>
        <taxon>Trichonephila</taxon>
    </lineage>
</organism>
<name>A0A8X6VAK2_TRICX</name>
<comment type="caution">
    <text evidence="1">The sequence shown here is derived from an EMBL/GenBank/DDBJ whole genome shotgun (WGS) entry which is preliminary data.</text>
</comment>
<evidence type="ECO:0000313" key="1">
    <source>
        <dbReference type="EMBL" id="GFX99089.1"/>
    </source>
</evidence>
<gene>
    <name evidence="1" type="primary">NCL1_27957</name>
    <name evidence="1" type="ORF">TNCV_2492711</name>
</gene>
<proteinExistence type="predicted"/>
<keyword evidence="2" id="KW-1185">Reference proteome</keyword>
<accession>A0A8X6VAK2</accession>
<dbReference type="AlphaFoldDB" id="A0A8X6VAK2"/>
<sequence length="74" mass="8322">MVPSGLNSRRAKCPPVRLVEGEERWEASDHPQSVLPQNWGGTEQNRTITFMVLKAMANGRRKNLALSCDEFRGP</sequence>
<protein>
    <submittedName>
        <fullName evidence="1">Uncharacterized protein</fullName>
    </submittedName>
</protein>
<dbReference type="Proteomes" id="UP000887159">
    <property type="component" value="Unassembled WGS sequence"/>
</dbReference>
<reference evidence="1" key="1">
    <citation type="submission" date="2020-08" db="EMBL/GenBank/DDBJ databases">
        <title>Multicomponent nature underlies the extraordinary mechanical properties of spider dragline silk.</title>
        <authorList>
            <person name="Kono N."/>
            <person name="Nakamura H."/>
            <person name="Mori M."/>
            <person name="Yoshida Y."/>
            <person name="Ohtoshi R."/>
            <person name="Malay A.D."/>
            <person name="Moran D.A.P."/>
            <person name="Tomita M."/>
            <person name="Numata K."/>
            <person name="Arakawa K."/>
        </authorList>
    </citation>
    <scope>NUCLEOTIDE SEQUENCE</scope>
</reference>
<evidence type="ECO:0000313" key="2">
    <source>
        <dbReference type="Proteomes" id="UP000887159"/>
    </source>
</evidence>
<dbReference type="EMBL" id="BMAU01021206">
    <property type="protein sequence ID" value="GFX99089.1"/>
    <property type="molecule type" value="Genomic_DNA"/>
</dbReference>